<dbReference type="PANTHER" id="PTHR48277:SF1">
    <property type="entry name" value="MITOCHONDRIAL RIBOSOMAL PROTEIN S5"/>
    <property type="match status" value="1"/>
</dbReference>
<dbReference type="SUPFAM" id="SSF54211">
    <property type="entry name" value="Ribosomal protein S5 domain 2-like"/>
    <property type="match status" value="1"/>
</dbReference>
<protein>
    <recommendedName>
        <fullName evidence="7">Small ribosomal subunit protein uS5m</fullName>
    </recommendedName>
</protein>
<dbReference type="Gene3D" id="3.30.160.20">
    <property type="match status" value="1"/>
</dbReference>
<dbReference type="FunFam" id="3.30.160.20:FF:000022">
    <property type="entry name" value="28S ribosomal protein S5, mitochondrial"/>
    <property type="match status" value="1"/>
</dbReference>
<feature type="compositionally biased region" description="Low complexity" evidence="10">
    <location>
        <begin position="16"/>
        <end position="30"/>
    </location>
</feature>
<dbReference type="GO" id="GO:0005763">
    <property type="term" value="C:mitochondrial small ribosomal subunit"/>
    <property type="evidence" value="ECO:0007669"/>
    <property type="project" value="UniProtKB-ARBA"/>
</dbReference>
<dbReference type="GO" id="GO:0003735">
    <property type="term" value="F:structural constituent of ribosome"/>
    <property type="evidence" value="ECO:0007669"/>
    <property type="project" value="UniProtKB-UniRule"/>
</dbReference>
<dbReference type="GO" id="GO:0006412">
    <property type="term" value="P:translation"/>
    <property type="evidence" value="ECO:0007669"/>
    <property type="project" value="InterPro"/>
</dbReference>
<dbReference type="FunFam" id="3.30.230.10:FF:000041">
    <property type="entry name" value="37S ribosomal protein S5"/>
    <property type="match status" value="1"/>
</dbReference>
<dbReference type="Pfam" id="PF00333">
    <property type="entry name" value="Ribosomal_S5"/>
    <property type="match status" value="1"/>
</dbReference>
<sequence>MSAARPAARRFLSRLTSSAAPTTRPTSTPAAAPCLQSCNFHSSARLSARRRPRFQNVRASEMGLVTPEAVNKFTQDNFPGYTEEEKEILSRKYTKEQMAALEAGEAAIDPKDLTIQGRLRTDGHRFRYLDDFATVQPIVDKRMKTKAPADPNAKFMSPDEFADDFVQWLESFIPRDVNIDNLSDEQLKEIVDKHAPSDVDSLRFWLDRPPVTGTGETGNTAMAPALAKGVPGVKGRYKRQTDPEDEGLDETGVYQDVKKHMGLRVRDILQLSTKILVTRWVSNQTRLGKIRSVSVLAIAGNGNGRLGLGSAKSTEPSTAMLKARLQALRNMKPIPRYENRTIYGNIQKKVSGTIVQLASRPPGTCILNHHHPKRDPKISISKNEFTLLGFGLRVPHRIFEMCRAAGIQDIAARIPRSRSPMNTVKAAYEALLDQPDPEEIAIGRGKKLVDVRKVYYGGAVY</sequence>
<evidence type="ECO:0000256" key="7">
    <source>
        <dbReference type="ARBA" id="ARBA00039335"/>
    </source>
</evidence>
<dbReference type="Pfam" id="PF03719">
    <property type="entry name" value="Ribosomal_S5_C"/>
    <property type="match status" value="1"/>
</dbReference>
<dbReference type="GO" id="GO:0003723">
    <property type="term" value="F:RNA binding"/>
    <property type="evidence" value="ECO:0007669"/>
    <property type="project" value="InterPro"/>
</dbReference>
<evidence type="ECO:0000256" key="6">
    <source>
        <dbReference type="ARBA" id="ARBA00037226"/>
    </source>
</evidence>
<dbReference type="PROSITE" id="PS50881">
    <property type="entry name" value="S5_DSRBD"/>
    <property type="match status" value="1"/>
</dbReference>
<feature type="region of interest" description="Disordered" evidence="10">
    <location>
        <begin position="1"/>
        <end position="30"/>
    </location>
</feature>
<dbReference type="GeneID" id="41976230"/>
<evidence type="ECO:0000256" key="4">
    <source>
        <dbReference type="ARBA" id="ARBA00023128"/>
    </source>
</evidence>
<evidence type="ECO:0000256" key="5">
    <source>
        <dbReference type="ARBA" id="ARBA00023274"/>
    </source>
</evidence>
<keyword evidence="3 8" id="KW-0689">Ribosomal protein</keyword>
<dbReference type="InterPro" id="IPR013810">
    <property type="entry name" value="Ribosomal_uS5_N"/>
</dbReference>
<evidence type="ECO:0000313" key="12">
    <source>
        <dbReference type="EMBL" id="TPX09936.1"/>
    </source>
</evidence>
<dbReference type="InterPro" id="IPR020568">
    <property type="entry name" value="Ribosomal_Su5_D2-typ_SF"/>
</dbReference>
<evidence type="ECO:0000256" key="10">
    <source>
        <dbReference type="SAM" id="MobiDB-lite"/>
    </source>
</evidence>
<dbReference type="AlphaFoldDB" id="A0A507ATA5"/>
<organism evidence="12 13">
    <name type="scientific">Thyridium curvatum</name>
    <dbReference type="NCBI Taxonomy" id="1093900"/>
    <lineage>
        <taxon>Eukaryota</taxon>
        <taxon>Fungi</taxon>
        <taxon>Dikarya</taxon>
        <taxon>Ascomycota</taxon>
        <taxon>Pezizomycotina</taxon>
        <taxon>Sordariomycetes</taxon>
        <taxon>Sordariomycetidae</taxon>
        <taxon>Thyridiales</taxon>
        <taxon>Thyridiaceae</taxon>
        <taxon>Thyridium</taxon>
    </lineage>
</organism>
<accession>A0A507ATA5</accession>
<dbReference type="SUPFAM" id="SSF54768">
    <property type="entry name" value="dsRNA-binding domain-like"/>
    <property type="match status" value="1"/>
</dbReference>
<proteinExistence type="inferred from homology"/>
<keyword evidence="4" id="KW-0496">Mitochondrion</keyword>
<dbReference type="STRING" id="1093900.A0A507ATA5"/>
<dbReference type="Gene3D" id="3.30.230.10">
    <property type="match status" value="1"/>
</dbReference>
<gene>
    <name evidence="12" type="ORF">E0L32_008783</name>
</gene>
<dbReference type="InterPro" id="IPR014721">
    <property type="entry name" value="Ribsml_uS5_D2-typ_fold_subgr"/>
</dbReference>
<dbReference type="PANTHER" id="PTHR48277">
    <property type="entry name" value="MITOCHONDRIAL RIBOSOMAL PROTEIN S5"/>
    <property type="match status" value="1"/>
</dbReference>
<evidence type="ECO:0000256" key="2">
    <source>
        <dbReference type="ARBA" id="ARBA00008945"/>
    </source>
</evidence>
<dbReference type="InParanoid" id="A0A507ATA5"/>
<evidence type="ECO:0000259" key="11">
    <source>
        <dbReference type="PROSITE" id="PS50881"/>
    </source>
</evidence>
<dbReference type="OrthoDB" id="309483at2759"/>
<evidence type="ECO:0000256" key="3">
    <source>
        <dbReference type="ARBA" id="ARBA00022980"/>
    </source>
</evidence>
<dbReference type="Proteomes" id="UP000319257">
    <property type="component" value="Unassembled WGS sequence"/>
</dbReference>
<comment type="function">
    <text evidence="6">Component of the mitochondrial ribosome (mitoribosome), a dedicated translation machinery responsible for the synthesis of mitochondrial genome-encoded proteins, including at least some of the essential transmembrane subunits of the mitochondrial respiratory chain. The mitoribosomes are attached to the mitochondrial inner membrane and translation products are cotranslationally integrated into the membrane.</text>
</comment>
<keyword evidence="13" id="KW-1185">Reference proteome</keyword>
<evidence type="ECO:0000256" key="1">
    <source>
        <dbReference type="ARBA" id="ARBA00004173"/>
    </source>
</evidence>
<dbReference type="InterPro" id="IPR005324">
    <property type="entry name" value="Ribosomal_uS5_C"/>
</dbReference>
<evidence type="ECO:0000313" key="13">
    <source>
        <dbReference type="Proteomes" id="UP000319257"/>
    </source>
</evidence>
<comment type="caution">
    <text evidence="12">The sequence shown here is derived from an EMBL/GenBank/DDBJ whole genome shotgun (WGS) entry which is preliminary data.</text>
</comment>
<evidence type="ECO:0000256" key="8">
    <source>
        <dbReference type="PROSITE-ProRule" id="PRU00268"/>
    </source>
</evidence>
<reference evidence="12 13" key="1">
    <citation type="submission" date="2019-06" db="EMBL/GenBank/DDBJ databases">
        <title>Draft genome sequence of the filamentous fungus Phialemoniopsis curvata isolated from diesel fuel.</title>
        <authorList>
            <person name="Varaljay V.A."/>
            <person name="Lyon W.J."/>
            <person name="Crouch A.L."/>
            <person name="Drake C.E."/>
            <person name="Hollomon J.M."/>
            <person name="Nadeau L.J."/>
            <person name="Nunn H.S."/>
            <person name="Stevenson B.S."/>
            <person name="Bojanowski C.L."/>
            <person name="Crookes-Goodson W.J."/>
        </authorList>
    </citation>
    <scope>NUCLEOTIDE SEQUENCE [LARGE SCALE GENOMIC DNA]</scope>
    <source>
        <strain evidence="12 13">D216</strain>
    </source>
</reference>
<dbReference type="InterPro" id="IPR000851">
    <property type="entry name" value="Ribosomal_uS5"/>
</dbReference>
<feature type="domain" description="S5 DRBM" evidence="11">
    <location>
        <begin position="271"/>
        <end position="334"/>
    </location>
</feature>
<keyword evidence="5 8" id="KW-0687">Ribonucleoprotein</keyword>
<comment type="subcellular location">
    <subcellularLocation>
        <location evidence="1">Mitochondrion</location>
    </subcellularLocation>
</comment>
<dbReference type="EMBL" id="SKBQ01000060">
    <property type="protein sequence ID" value="TPX09936.1"/>
    <property type="molecule type" value="Genomic_DNA"/>
</dbReference>
<dbReference type="RefSeq" id="XP_030991647.1">
    <property type="nucleotide sequence ID" value="XM_031143676.1"/>
</dbReference>
<name>A0A507ATA5_9PEZI</name>
<evidence type="ECO:0000256" key="9">
    <source>
        <dbReference type="RuleBase" id="RU003823"/>
    </source>
</evidence>
<comment type="similarity">
    <text evidence="2 9">Belongs to the universal ribosomal protein uS5 family.</text>
</comment>